<reference evidence="1 2" key="1">
    <citation type="submission" date="2015-09" db="EMBL/GenBank/DDBJ databases">
        <authorList>
            <consortium name="Pathogen Informatics"/>
        </authorList>
    </citation>
    <scope>NUCLEOTIDE SEQUENCE [LARGE SCALE GENOMIC DNA]</scope>
    <source>
        <strain evidence="1 2">2789STDY5834876</strain>
    </source>
</reference>
<evidence type="ECO:0000313" key="1">
    <source>
        <dbReference type="EMBL" id="CUO02902.1"/>
    </source>
</evidence>
<dbReference type="OrthoDB" id="2103964at2"/>
<proteinExistence type="predicted"/>
<dbReference type="STRING" id="39482.ERS852491_01101"/>
<dbReference type="AlphaFoldDB" id="A0A174BPB0"/>
<accession>A0A174BPB0</accession>
<name>A0A174BPB0_9FIRM</name>
<dbReference type="Proteomes" id="UP000095544">
    <property type="component" value="Unassembled WGS sequence"/>
</dbReference>
<gene>
    <name evidence="1" type="ORF">ERS852491_01101</name>
</gene>
<dbReference type="EMBL" id="CYZU01000007">
    <property type="protein sequence ID" value="CUO02902.1"/>
    <property type="molecule type" value="Genomic_DNA"/>
</dbReference>
<sequence length="106" mass="12400">MRKEKLLSNKKEIIKEMPWYISDEFSETELKCFSCKQLEMLTKIANSAEKIREKCSVFYELSATEVFHKPTQKIAWITENGEVREESHEEALSGASSEILKRILKK</sequence>
<evidence type="ECO:0000313" key="2">
    <source>
        <dbReference type="Proteomes" id="UP000095544"/>
    </source>
</evidence>
<protein>
    <submittedName>
        <fullName evidence="1">Uncharacterized protein</fullName>
    </submittedName>
</protein>
<dbReference type="RefSeq" id="WP_055151714.1">
    <property type="nucleotide sequence ID" value="NZ_CYZU01000007.1"/>
</dbReference>
<organism evidence="1 2">
    <name type="scientific">Faecalicatena contorta</name>
    <dbReference type="NCBI Taxonomy" id="39482"/>
    <lineage>
        <taxon>Bacteria</taxon>
        <taxon>Bacillati</taxon>
        <taxon>Bacillota</taxon>
        <taxon>Clostridia</taxon>
        <taxon>Lachnospirales</taxon>
        <taxon>Lachnospiraceae</taxon>
        <taxon>Faecalicatena</taxon>
    </lineage>
</organism>